<protein>
    <submittedName>
        <fullName evidence="2">Uncharacterized protein</fullName>
    </submittedName>
</protein>
<organism evidence="2 3">
    <name type="scientific">Streptomyces badius</name>
    <dbReference type="NCBI Taxonomy" id="1941"/>
    <lineage>
        <taxon>Bacteria</taxon>
        <taxon>Bacillati</taxon>
        <taxon>Actinomycetota</taxon>
        <taxon>Actinomycetes</taxon>
        <taxon>Kitasatosporales</taxon>
        <taxon>Streptomycetaceae</taxon>
        <taxon>Streptomyces</taxon>
    </lineage>
</organism>
<accession>A0ABQ2TBV1</accession>
<evidence type="ECO:0000313" key="3">
    <source>
        <dbReference type="Proteomes" id="UP000659767"/>
    </source>
</evidence>
<evidence type="ECO:0000313" key="2">
    <source>
        <dbReference type="EMBL" id="GGS59606.1"/>
    </source>
</evidence>
<sequence length="85" mass="7946">MLGLQAERAVALVAAAGAVGERAVELVGGVDLEARFGGPELQGAPAAGGGEAGGTAHGAGGDGAQDPAVVIAAGLLQMEPASTGR</sequence>
<evidence type="ECO:0000256" key="1">
    <source>
        <dbReference type="SAM" id="MobiDB-lite"/>
    </source>
</evidence>
<proteinExistence type="predicted"/>
<dbReference type="EMBL" id="BMSZ01000010">
    <property type="protein sequence ID" value="GGS59606.1"/>
    <property type="molecule type" value="Genomic_DNA"/>
</dbReference>
<feature type="compositionally biased region" description="Gly residues" evidence="1">
    <location>
        <begin position="46"/>
        <end position="63"/>
    </location>
</feature>
<dbReference type="Proteomes" id="UP000659767">
    <property type="component" value="Unassembled WGS sequence"/>
</dbReference>
<feature type="region of interest" description="Disordered" evidence="1">
    <location>
        <begin position="41"/>
        <end position="65"/>
    </location>
</feature>
<gene>
    <name evidence="2" type="ORF">GCM10010253_37890</name>
</gene>
<comment type="caution">
    <text evidence="2">The sequence shown here is derived from an EMBL/GenBank/DDBJ whole genome shotgun (WGS) entry which is preliminary data.</text>
</comment>
<reference evidence="3" key="1">
    <citation type="journal article" date="2019" name="Int. J. Syst. Evol. Microbiol.">
        <title>The Global Catalogue of Microorganisms (GCM) 10K type strain sequencing project: providing services to taxonomists for standard genome sequencing and annotation.</title>
        <authorList>
            <consortium name="The Broad Institute Genomics Platform"/>
            <consortium name="The Broad Institute Genome Sequencing Center for Infectious Disease"/>
            <person name="Wu L."/>
            <person name="Ma J."/>
        </authorList>
    </citation>
    <scope>NUCLEOTIDE SEQUENCE [LARGE SCALE GENOMIC DNA]</scope>
    <source>
        <strain evidence="3">JCM 4350</strain>
    </source>
</reference>
<keyword evidence="3" id="KW-1185">Reference proteome</keyword>
<name>A0ABQ2TBV1_STRBA</name>